<name>A0A1G8RPR2_9EURY</name>
<dbReference type="STRING" id="890420.SAMN05216226_10143"/>
<organism evidence="3 4">
    <name type="scientific">Halovenus aranensis</name>
    <dbReference type="NCBI Taxonomy" id="890420"/>
    <lineage>
        <taxon>Archaea</taxon>
        <taxon>Methanobacteriati</taxon>
        <taxon>Methanobacteriota</taxon>
        <taxon>Stenosarchaea group</taxon>
        <taxon>Halobacteria</taxon>
        <taxon>Halobacteriales</taxon>
        <taxon>Haloarculaceae</taxon>
        <taxon>Halovenus</taxon>
    </lineage>
</organism>
<sequence>MSRETLFAVGGLGGAVVAAALAGYLLGPQVGLGVGALGAVAVAAGVGLYRHIRHLHDQQAALEQQVEQQQEKTTTYRRQFEQTQNQLEEVKAEISTSTEDSARSTTEQSADTSSSPTDESGQAAESEPTSARDVAESAAAMSQSSDARESSSPPPRTDGSAEPEPPADNPPAETTTRAQAGPPSLATVVEQSWQSVETHSVVLEIIDSKPLEADPEQVRSALRDLIRTVVAGQTNDGQVFTSRAITLRAQHRNPQSDVTIESDGGYTPARDAPDRRVVRVGTTENGIYVDCTTTLADSQQEARLEAIQKQLRTCGWSLSVSRHTGGHRIEIDQTGARKRRPA</sequence>
<dbReference type="AlphaFoldDB" id="A0A1G8RPR2"/>
<protein>
    <submittedName>
        <fullName evidence="3">Uncharacterized protein</fullName>
    </submittedName>
</protein>
<proteinExistence type="predicted"/>
<evidence type="ECO:0000313" key="4">
    <source>
        <dbReference type="Proteomes" id="UP000198856"/>
    </source>
</evidence>
<dbReference type="Proteomes" id="UP000198856">
    <property type="component" value="Unassembled WGS sequence"/>
</dbReference>
<feature type="region of interest" description="Disordered" evidence="1">
    <location>
        <begin position="250"/>
        <end position="272"/>
    </location>
</feature>
<keyword evidence="2" id="KW-1133">Transmembrane helix</keyword>
<reference evidence="3 4" key="1">
    <citation type="submission" date="2016-10" db="EMBL/GenBank/DDBJ databases">
        <authorList>
            <person name="de Groot N.N."/>
        </authorList>
    </citation>
    <scope>NUCLEOTIDE SEQUENCE [LARGE SCALE GENOMIC DNA]</scope>
    <source>
        <strain evidence="3 4">IBRC-M10015</strain>
    </source>
</reference>
<keyword evidence="2" id="KW-0812">Transmembrane</keyword>
<keyword evidence="4" id="KW-1185">Reference proteome</keyword>
<accession>A0A1G8RPR2</accession>
<evidence type="ECO:0000256" key="2">
    <source>
        <dbReference type="SAM" id="Phobius"/>
    </source>
</evidence>
<dbReference type="EMBL" id="FNFC01000001">
    <property type="protein sequence ID" value="SDJ18947.1"/>
    <property type="molecule type" value="Genomic_DNA"/>
</dbReference>
<evidence type="ECO:0000313" key="3">
    <source>
        <dbReference type="EMBL" id="SDJ18947.1"/>
    </source>
</evidence>
<feature type="compositionally biased region" description="Polar residues" evidence="1">
    <location>
        <begin position="94"/>
        <end position="120"/>
    </location>
</feature>
<feature type="transmembrane region" description="Helical" evidence="2">
    <location>
        <begin position="32"/>
        <end position="49"/>
    </location>
</feature>
<evidence type="ECO:0000256" key="1">
    <source>
        <dbReference type="SAM" id="MobiDB-lite"/>
    </source>
</evidence>
<keyword evidence="2" id="KW-0472">Membrane</keyword>
<dbReference type="RefSeq" id="WP_092698220.1">
    <property type="nucleotide sequence ID" value="NZ_FNFC01000001.1"/>
</dbReference>
<gene>
    <name evidence="3" type="ORF">SAMN05216226_10143</name>
</gene>
<feature type="region of interest" description="Disordered" evidence="1">
    <location>
        <begin position="91"/>
        <end position="191"/>
    </location>
</feature>